<dbReference type="Proteomes" id="UP000579945">
    <property type="component" value="Unassembled WGS sequence"/>
</dbReference>
<accession>A0A7W5YF76</accession>
<feature type="transmembrane region" description="Helical" evidence="1">
    <location>
        <begin position="187"/>
        <end position="210"/>
    </location>
</feature>
<dbReference type="InterPro" id="IPR047928">
    <property type="entry name" value="Perm_prefix_1"/>
</dbReference>
<reference evidence="2 3" key="1">
    <citation type="submission" date="2020-08" db="EMBL/GenBank/DDBJ databases">
        <title>Sequencing the genomes of 1000 actinobacteria strains.</title>
        <authorList>
            <person name="Klenk H.-P."/>
        </authorList>
    </citation>
    <scope>NUCLEOTIDE SEQUENCE [LARGE SCALE GENOMIC DNA]</scope>
    <source>
        <strain evidence="2 3">DSM 44320</strain>
    </source>
</reference>
<feature type="transmembrane region" description="Helical" evidence="1">
    <location>
        <begin position="156"/>
        <end position="175"/>
    </location>
</feature>
<feature type="transmembrane region" description="Helical" evidence="1">
    <location>
        <begin position="124"/>
        <end position="144"/>
    </location>
</feature>
<keyword evidence="1" id="KW-0472">Membrane</keyword>
<dbReference type="NCBIfam" id="NF038403">
    <property type="entry name" value="perm_prefix_1"/>
    <property type="match status" value="1"/>
</dbReference>
<gene>
    <name evidence="2" type="ORF">FHR33_008468</name>
</gene>
<dbReference type="AlphaFoldDB" id="A0A7W5YF76"/>
<comment type="caution">
    <text evidence="2">The sequence shown here is derived from an EMBL/GenBank/DDBJ whole genome shotgun (WGS) entry which is preliminary data.</text>
</comment>
<evidence type="ECO:0000256" key="1">
    <source>
        <dbReference type="SAM" id="Phobius"/>
    </source>
</evidence>
<sequence>MLIDDYVAGLARALDGPAGPKRDLVVEARDSLVDTAEAYQEEGMARVEAELLAVEEFGELREIAPAYQRELTATAGRRLGALLFVSVPLTTLLWSLIWAFFPVDADAWAHRPDWFLLAARTLDLFHMATGVLGGLTLLVLTWGSRWVRRPERVTRLLAVWVWTMLPVTLLLSAALQYGSQGPAGFSAFLPGMILSLTTPLLNGLQLYAAARCLRLTRRLRAA</sequence>
<organism evidence="2 3">
    <name type="scientific">Nonomuraea dietziae</name>
    <dbReference type="NCBI Taxonomy" id="65515"/>
    <lineage>
        <taxon>Bacteria</taxon>
        <taxon>Bacillati</taxon>
        <taxon>Actinomycetota</taxon>
        <taxon>Actinomycetes</taxon>
        <taxon>Streptosporangiales</taxon>
        <taxon>Streptosporangiaceae</taxon>
        <taxon>Nonomuraea</taxon>
    </lineage>
</organism>
<dbReference type="GeneID" id="95394632"/>
<proteinExistence type="predicted"/>
<keyword evidence="1" id="KW-0812">Transmembrane</keyword>
<evidence type="ECO:0000313" key="2">
    <source>
        <dbReference type="EMBL" id="MBB3732608.1"/>
    </source>
</evidence>
<keyword evidence="1" id="KW-1133">Transmembrane helix</keyword>
<keyword evidence="3" id="KW-1185">Reference proteome</keyword>
<dbReference type="EMBL" id="JACIBV010000001">
    <property type="protein sequence ID" value="MBB3732608.1"/>
    <property type="molecule type" value="Genomic_DNA"/>
</dbReference>
<evidence type="ECO:0000313" key="3">
    <source>
        <dbReference type="Proteomes" id="UP000579945"/>
    </source>
</evidence>
<protein>
    <submittedName>
        <fullName evidence="2">Uncharacterized protein</fullName>
    </submittedName>
</protein>
<feature type="transmembrane region" description="Helical" evidence="1">
    <location>
        <begin position="79"/>
        <end position="101"/>
    </location>
</feature>
<name>A0A7W5YF76_9ACTN</name>
<dbReference type="RefSeq" id="WP_183659621.1">
    <property type="nucleotide sequence ID" value="NZ_BAAAXX010000015.1"/>
</dbReference>